<accession>A0AC35TYR5</accession>
<dbReference type="WBParaSite" id="RSKR_0000592150.1">
    <property type="protein sequence ID" value="RSKR_0000592150.1"/>
    <property type="gene ID" value="RSKR_0000592150"/>
</dbReference>
<sequence length="322" mass="36769">MCSFRSSGVLVLIYLTCFSLSKPTKNEASVKCRKYQVYVDLNIVPFLSEIVEEPRSFNMSYCGGPNGIEGGTLNGYIFHRLNLTVEDGHPCCRPKTKTTIISYTDIKQKTIKGSTDSIDVEYCYCDMSMTGVRIYNGEKNEYVPDPILRKKLGIKTVIEFIEEQKAQFLRRQKDSQFKLVLGFLPASLSKLIIHKCEFDLSDTLETIAACCPSLKELGLLMERKACMKDEAILPTINFEKYGKNCFASFTNLEILRMTCPLNKEFNYPESLKILNMICFSHSAEVFGLALLDSRNQKYLLTWKKVFVIALNPSQILSIWKRH</sequence>
<proteinExistence type="predicted"/>
<organism evidence="1 2">
    <name type="scientific">Rhabditophanes sp. KR3021</name>
    <dbReference type="NCBI Taxonomy" id="114890"/>
    <lineage>
        <taxon>Eukaryota</taxon>
        <taxon>Metazoa</taxon>
        <taxon>Ecdysozoa</taxon>
        <taxon>Nematoda</taxon>
        <taxon>Chromadorea</taxon>
        <taxon>Rhabditida</taxon>
        <taxon>Tylenchina</taxon>
        <taxon>Panagrolaimomorpha</taxon>
        <taxon>Strongyloidoidea</taxon>
        <taxon>Alloionematidae</taxon>
        <taxon>Rhabditophanes</taxon>
    </lineage>
</organism>
<name>A0AC35TYR5_9BILA</name>
<dbReference type="Proteomes" id="UP000095286">
    <property type="component" value="Unplaced"/>
</dbReference>
<evidence type="ECO:0000313" key="2">
    <source>
        <dbReference type="WBParaSite" id="RSKR_0000592150.1"/>
    </source>
</evidence>
<protein>
    <submittedName>
        <fullName evidence="2">TGF_BETA_2 domain-containing protein</fullName>
    </submittedName>
</protein>
<evidence type="ECO:0000313" key="1">
    <source>
        <dbReference type="Proteomes" id="UP000095286"/>
    </source>
</evidence>
<reference evidence="2" key="1">
    <citation type="submission" date="2016-11" db="UniProtKB">
        <authorList>
            <consortium name="WormBaseParasite"/>
        </authorList>
    </citation>
    <scope>IDENTIFICATION</scope>
    <source>
        <strain evidence="2">KR3021</strain>
    </source>
</reference>